<dbReference type="KEGG" id="fvn:FVRRES_04568"/>
<evidence type="ECO:0000256" key="1">
    <source>
        <dbReference type="SAM" id="SignalP"/>
    </source>
</evidence>
<dbReference type="GeneID" id="37256207"/>
<name>A0A2L2SSK7_9HYPO</name>
<sequence>MRLAILVAATGAIFTAGVTGLACKDGLKYCAYNLQSGGHFWTEDEIWSQLQSEGLPDGYTRGHIKHTLFKCEDRWHWAKAHLYYVEWCANSCENGGNNNDDRCRPHTND</sequence>
<feature type="chain" id="PRO_5014662908" evidence="1">
    <location>
        <begin position="21"/>
        <end position="109"/>
    </location>
</feature>
<protein>
    <submittedName>
        <fullName evidence="2">Uncharacterized protein</fullName>
    </submittedName>
</protein>
<keyword evidence="1" id="KW-0732">Signal</keyword>
<reference evidence="3" key="1">
    <citation type="submission" date="2014-10" db="EMBL/GenBank/DDBJ databases">
        <authorList>
            <person name="King R."/>
        </authorList>
    </citation>
    <scope>NUCLEOTIDE SEQUENCE [LARGE SCALE GENOMIC DNA]</scope>
    <source>
        <strain evidence="3">A3/5</strain>
    </source>
</reference>
<dbReference type="EMBL" id="LN649230">
    <property type="protein sequence ID" value="CEI60132.1"/>
    <property type="molecule type" value="Genomic_DNA"/>
</dbReference>
<accession>A0A2L2SSK7</accession>
<proteinExistence type="predicted"/>
<evidence type="ECO:0000313" key="2">
    <source>
        <dbReference type="EMBL" id="CEI60132.1"/>
    </source>
</evidence>
<evidence type="ECO:0000313" key="3">
    <source>
        <dbReference type="Proteomes" id="UP000245910"/>
    </source>
</evidence>
<dbReference type="Proteomes" id="UP000245910">
    <property type="component" value="Chromosome II"/>
</dbReference>
<keyword evidence="3" id="KW-1185">Reference proteome</keyword>
<dbReference type="OrthoDB" id="4965568at2759"/>
<feature type="signal peptide" evidence="1">
    <location>
        <begin position="1"/>
        <end position="20"/>
    </location>
</feature>
<dbReference type="PROSITE" id="PS51257">
    <property type="entry name" value="PROKAR_LIPOPROTEIN"/>
    <property type="match status" value="1"/>
</dbReference>
<dbReference type="RefSeq" id="XP_025583852.1">
    <property type="nucleotide sequence ID" value="XM_025732891.2"/>
</dbReference>
<dbReference type="AlphaFoldDB" id="A0A2L2SSK7"/>
<organism evidence="2 3">
    <name type="scientific">Fusarium venenatum</name>
    <dbReference type="NCBI Taxonomy" id="56646"/>
    <lineage>
        <taxon>Eukaryota</taxon>
        <taxon>Fungi</taxon>
        <taxon>Dikarya</taxon>
        <taxon>Ascomycota</taxon>
        <taxon>Pezizomycotina</taxon>
        <taxon>Sordariomycetes</taxon>
        <taxon>Hypocreomycetidae</taxon>
        <taxon>Hypocreales</taxon>
        <taxon>Nectriaceae</taxon>
        <taxon>Fusarium</taxon>
    </lineage>
</organism>